<comment type="caution">
    <text evidence="6">The sequence shown here is derived from an EMBL/GenBank/DDBJ whole genome shotgun (WGS) entry which is preliminary data.</text>
</comment>
<feature type="coiled-coil region" evidence="3">
    <location>
        <begin position="256"/>
        <end position="283"/>
    </location>
</feature>
<dbReference type="CDD" id="cd03221">
    <property type="entry name" value="ABCF_EF-3"/>
    <property type="match status" value="2"/>
</dbReference>
<dbReference type="InterPro" id="IPR027417">
    <property type="entry name" value="P-loop_NTPase"/>
</dbReference>
<dbReference type="SMART" id="SM00382">
    <property type="entry name" value="AAA"/>
    <property type="match status" value="2"/>
</dbReference>
<dbReference type="PROSITE" id="PS50893">
    <property type="entry name" value="ABC_TRANSPORTER_2"/>
    <property type="match status" value="2"/>
</dbReference>
<organism evidence="6 7">
    <name type="scientific">Paenibacillus hunanensis</name>
    <dbReference type="NCBI Taxonomy" id="539262"/>
    <lineage>
        <taxon>Bacteria</taxon>
        <taxon>Bacillati</taxon>
        <taxon>Bacillota</taxon>
        <taxon>Bacilli</taxon>
        <taxon>Bacillales</taxon>
        <taxon>Paenibacillaceae</taxon>
        <taxon>Paenibacillus</taxon>
    </lineage>
</organism>
<dbReference type="Pfam" id="PF00005">
    <property type="entry name" value="ABC_tran"/>
    <property type="match status" value="2"/>
</dbReference>
<dbReference type="InterPro" id="IPR017871">
    <property type="entry name" value="ABC_transporter-like_CS"/>
</dbReference>
<reference evidence="6 7" key="1">
    <citation type="submission" date="2023-07" db="EMBL/GenBank/DDBJ databases">
        <title>Genomic Encyclopedia of Type Strains, Phase IV (KMG-IV): sequencing the most valuable type-strain genomes for metagenomic binning, comparative biology and taxonomic classification.</title>
        <authorList>
            <person name="Goeker M."/>
        </authorList>
    </citation>
    <scope>NUCLEOTIDE SEQUENCE [LARGE SCALE GENOMIC DNA]</scope>
    <source>
        <strain evidence="6 7">DSM 22170</strain>
    </source>
</reference>
<accession>A0ABU1IYX6</accession>
<name>A0ABU1IYX6_9BACL</name>
<dbReference type="InterPro" id="IPR003439">
    <property type="entry name" value="ABC_transporter-like_ATP-bd"/>
</dbReference>
<proteinExistence type="predicted"/>
<keyword evidence="1" id="KW-0547">Nucleotide-binding</keyword>
<evidence type="ECO:0000259" key="5">
    <source>
        <dbReference type="PROSITE" id="PS50893"/>
    </source>
</evidence>
<dbReference type="InterPro" id="IPR032781">
    <property type="entry name" value="ABC_tran_Xtn"/>
</dbReference>
<evidence type="ECO:0000313" key="7">
    <source>
        <dbReference type="Proteomes" id="UP001185028"/>
    </source>
</evidence>
<dbReference type="PANTHER" id="PTHR42855">
    <property type="entry name" value="ABC TRANSPORTER ATP-BINDING SUBUNIT"/>
    <property type="match status" value="1"/>
</dbReference>
<evidence type="ECO:0000256" key="3">
    <source>
        <dbReference type="SAM" id="Coils"/>
    </source>
</evidence>
<dbReference type="SUPFAM" id="SSF52540">
    <property type="entry name" value="P-loop containing nucleoside triphosphate hydrolases"/>
    <property type="match status" value="2"/>
</dbReference>
<feature type="region of interest" description="Disordered" evidence="4">
    <location>
        <begin position="390"/>
        <end position="409"/>
    </location>
</feature>
<keyword evidence="2 6" id="KW-0067">ATP-binding</keyword>
<dbReference type="Pfam" id="PF12848">
    <property type="entry name" value="ABC_tran_Xtn"/>
    <property type="match status" value="1"/>
</dbReference>
<feature type="domain" description="ABC transporter" evidence="5">
    <location>
        <begin position="5"/>
        <end position="275"/>
    </location>
</feature>
<feature type="compositionally biased region" description="Basic and acidic residues" evidence="4">
    <location>
        <begin position="390"/>
        <end position="399"/>
    </location>
</feature>
<evidence type="ECO:0000256" key="4">
    <source>
        <dbReference type="SAM" id="MobiDB-lite"/>
    </source>
</evidence>
<protein>
    <submittedName>
        <fullName evidence="6">ATP-binding cassette subfamily F protein 3</fullName>
    </submittedName>
</protein>
<feature type="coiled-coil region" evidence="3">
    <location>
        <begin position="90"/>
        <end position="141"/>
    </location>
</feature>
<dbReference type="EMBL" id="JAVDQH010000008">
    <property type="protein sequence ID" value="MDR6244431.1"/>
    <property type="molecule type" value="Genomic_DNA"/>
</dbReference>
<dbReference type="Gene3D" id="3.40.50.300">
    <property type="entry name" value="P-loop containing nucleotide triphosphate hydrolases"/>
    <property type="match status" value="2"/>
</dbReference>
<evidence type="ECO:0000313" key="6">
    <source>
        <dbReference type="EMBL" id="MDR6244431.1"/>
    </source>
</evidence>
<evidence type="ECO:0000256" key="2">
    <source>
        <dbReference type="ARBA" id="ARBA00022840"/>
    </source>
</evidence>
<dbReference type="PROSITE" id="PS00211">
    <property type="entry name" value="ABC_TRANSPORTER_1"/>
    <property type="match status" value="1"/>
</dbReference>
<keyword evidence="7" id="KW-1185">Reference proteome</keyword>
<dbReference type="PANTHER" id="PTHR42855:SF2">
    <property type="entry name" value="DRUG RESISTANCE ABC TRANSPORTER,ATP-BINDING PROTEIN"/>
    <property type="match status" value="1"/>
</dbReference>
<dbReference type="InterPro" id="IPR051309">
    <property type="entry name" value="ABCF_ATPase"/>
</dbReference>
<feature type="domain" description="ABC transporter" evidence="5">
    <location>
        <begin position="423"/>
        <end position="635"/>
    </location>
</feature>
<dbReference type="Proteomes" id="UP001185028">
    <property type="component" value="Unassembled WGS sequence"/>
</dbReference>
<keyword evidence="3" id="KW-0175">Coiled coil</keyword>
<gene>
    <name evidence="6" type="ORF">JOC58_002324</name>
</gene>
<sequence>MTTLASIRNVAKDWKGKSIFEGVHLQIESGERLALLGPNGSGKTTLIRILMGEERPTIGEVERFLPLEYWDWMRQEEGEVAADVTVLEIARQGKRELWSLRQELDRIERQLNSEQAATMQEDEMTSLLERYGRLLEQYEQQDGFHWETEVEKQLARLGIHSQLWSRPYRSLSGGQKTRVRLAAVLTRDTQLLILDEPTNHLDVETMEWLEERLKQYTGALLFVSHDREFVDRLATAVAELSADGITVYKGGYLAYREHKQRELRAQEALYKKQEQQKQALQESIRRYSEWFKQAHASASKQNEVKITASFYKARANKNISRYHAKQKALERLEAERVERPREADKLHFELEASEFRGNTLLELEHVSFGYDATVSVIPMEECTSKIELTDPKNQTHDMESASQDDQADQTHELELISHNDQTGKIEPTHLKGQTPWLLNDVSLQLHRTERLAVIGPNGSGKTTLLRLLLDKLEPVEGHIYRHPALKVGYFSQELEGLPQEQTLLDSLLLLPGMTRTEAQTILGCFLFRREDVHKTIAHLSMGEKCRAALIRLYFGGANVLVLDEPTNYLDISAQEVIESVLQDFGGTIVLVSHDRMLVRRLANRLLMLDGQGGYELFDGNMDEYEQFRARRQRQEQSGGKQDDDRRMLLELQLARLMAAAEQQPGVSGLALGERSESERQLQAEIRELRRELEPYKFGNNR</sequence>
<evidence type="ECO:0000256" key="1">
    <source>
        <dbReference type="ARBA" id="ARBA00022741"/>
    </source>
</evidence>
<dbReference type="RefSeq" id="WP_188773836.1">
    <property type="nucleotide sequence ID" value="NZ_BMMB01000001.1"/>
</dbReference>
<dbReference type="InterPro" id="IPR003593">
    <property type="entry name" value="AAA+_ATPase"/>
</dbReference>
<dbReference type="GO" id="GO:0005524">
    <property type="term" value="F:ATP binding"/>
    <property type="evidence" value="ECO:0007669"/>
    <property type="project" value="UniProtKB-KW"/>
</dbReference>